<evidence type="ECO:0000313" key="5">
    <source>
        <dbReference type="Proteomes" id="UP001153620"/>
    </source>
</evidence>
<name>A0A9N9RVK3_9DIPT</name>
<dbReference type="InterPro" id="IPR036728">
    <property type="entry name" value="PBP_GOBP_sf"/>
</dbReference>
<dbReference type="PANTHER" id="PTHR21364">
    <property type="entry name" value="GENERAL ODORANT-BINDING PROTEIN 19A"/>
    <property type="match status" value="1"/>
</dbReference>
<evidence type="ECO:0000313" key="4">
    <source>
        <dbReference type="EMBL" id="CAG9804117.1"/>
    </source>
</evidence>
<gene>
    <name evidence="4" type="ORF">CHIRRI_LOCUS7010</name>
</gene>
<dbReference type="CDD" id="cd23992">
    <property type="entry name" value="PBP_GOBP"/>
    <property type="match status" value="1"/>
</dbReference>
<dbReference type="GO" id="GO:0005576">
    <property type="term" value="C:extracellular region"/>
    <property type="evidence" value="ECO:0007669"/>
    <property type="project" value="UniProtKB-SubCell"/>
</dbReference>
<evidence type="ECO:0000256" key="2">
    <source>
        <dbReference type="ARBA" id="ARBA00008098"/>
    </source>
</evidence>
<evidence type="ECO:0000256" key="3">
    <source>
        <dbReference type="ARBA" id="ARBA00022525"/>
    </source>
</evidence>
<dbReference type="GO" id="GO:0035275">
    <property type="term" value="F:dibutyl phthalate binding"/>
    <property type="evidence" value="ECO:0007669"/>
    <property type="project" value="TreeGrafter"/>
</dbReference>
<sequence>MTIAQFQQTVKTIRATCSAKYNLSDELIDGLKKGKFIESNKELKSYVFCVAQMSGILSKRNEVNEQKMMSQIENLLPEEYKDHSLTVWNACKKTQQGIPDKFDRIFKLTKCFYDVDPAKFIFP</sequence>
<keyword evidence="5" id="KW-1185">Reference proteome</keyword>
<keyword evidence="3" id="KW-0964">Secreted</keyword>
<dbReference type="InterPro" id="IPR006170">
    <property type="entry name" value="PBP/GOBP"/>
</dbReference>
<dbReference type="EMBL" id="OU895878">
    <property type="protein sequence ID" value="CAG9804117.1"/>
    <property type="molecule type" value="Genomic_DNA"/>
</dbReference>
<dbReference type="GO" id="GO:0005549">
    <property type="term" value="F:odorant binding"/>
    <property type="evidence" value="ECO:0007669"/>
    <property type="project" value="InterPro"/>
</dbReference>
<dbReference type="Pfam" id="PF01395">
    <property type="entry name" value="PBP_GOBP"/>
    <property type="match status" value="1"/>
</dbReference>
<dbReference type="OrthoDB" id="6610259at2759"/>
<dbReference type="SMART" id="SM00708">
    <property type="entry name" value="PhBP"/>
    <property type="match status" value="1"/>
</dbReference>
<organism evidence="4 5">
    <name type="scientific">Chironomus riparius</name>
    <dbReference type="NCBI Taxonomy" id="315576"/>
    <lineage>
        <taxon>Eukaryota</taxon>
        <taxon>Metazoa</taxon>
        <taxon>Ecdysozoa</taxon>
        <taxon>Arthropoda</taxon>
        <taxon>Hexapoda</taxon>
        <taxon>Insecta</taxon>
        <taxon>Pterygota</taxon>
        <taxon>Neoptera</taxon>
        <taxon>Endopterygota</taxon>
        <taxon>Diptera</taxon>
        <taxon>Nematocera</taxon>
        <taxon>Chironomoidea</taxon>
        <taxon>Chironomidae</taxon>
        <taxon>Chironominae</taxon>
        <taxon>Chironomus</taxon>
    </lineage>
</organism>
<protein>
    <submittedName>
        <fullName evidence="4">Uncharacterized protein</fullName>
    </submittedName>
</protein>
<proteinExistence type="inferred from homology"/>
<dbReference type="SUPFAM" id="SSF47565">
    <property type="entry name" value="Insect pheromone/odorant-binding proteins"/>
    <property type="match status" value="1"/>
</dbReference>
<dbReference type="GO" id="GO:0007608">
    <property type="term" value="P:sensory perception of smell"/>
    <property type="evidence" value="ECO:0007669"/>
    <property type="project" value="TreeGrafter"/>
</dbReference>
<dbReference type="PANTHER" id="PTHR21364:SF1">
    <property type="entry name" value="GENERAL ODORANT-BINDING PROTEIN LUSH"/>
    <property type="match status" value="1"/>
</dbReference>
<reference evidence="4" key="2">
    <citation type="submission" date="2022-10" db="EMBL/GenBank/DDBJ databases">
        <authorList>
            <consortium name="ENA_rothamsted_submissions"/>
            <consortium name="culmorum"/>
            <person name="King R."/>
        </authorList>
    </citation>
    <scope>NUCLEOTIDE SEQUENCE</scope>
</reference>
<comment type="similarity">
    <text evidence="2">Belongs to the PBP/GOBP family.</text>
</comment>
<reference evidence="4" key="1">
    <citation type="submission" date="2022-01" db="EMBL/GenBank/DDBJ databases">
        <authorList>
            <person name="King R."/>
        </authorList>
    </citation>
    <scope>NUCLEOTIDE SEQUENCE</scope>
</reference>
<comment type="subcellular location">
    <subcellularLocation>
        <location evidence="1">Secreted</location>
    </subcellularLocation>
</comment>
<evidence type="ECO:0000256" key="1">
    <source>
        <dbReference type="ARBA" id="ARBA00004613"/>
    </source>
</evidence>
<accession>A0A9N9RVK3</accession>
<dbReference type="Gene3D" id="1.10.238.20">
    <property type="entry name" value="Pheromone/general odorant binding protein domain"/>
    <property type="match status" value="1"/>
</dbReference>
<dbReference type="GO" id="GO:0042048">
    <property type="term" value="P:olfactory behavior"/>
    <property type="evidence" value="ECO:0007669"/>
    <property type="project" value="TreeGrafter"/>
</dbReference>
<dbReference type="AlphaFoldDB" id="A0A9N9RVK3"/>
<dbReference type="Proteomes" id="UP001153620">
    <property type="component" value="Chromosome 2"/>
</dbReference>